<gene>
    <name evidence="2" type="ORF">GUJ93_ZPchr0013g34697</name>
    <name evidence="1" type="ORF">GUJ93_ZPchr0604g7107</name>
</gene>
<reference evidence="2" key="2">
    <citation type="submission" date="2021-02" db="EMBL/GenBank/DDBJ databases">
        <authorList>
            <person name="Kimball J.A."/>
            <person name="Haas M.W."/>
            <person name="Macchietto M."/>
            <person name="Kono T."/>
            <person name="Duquette J."/>
            <person name="Shao M."/>
        </authorList>
    </citation>
    <scope>NUCLEOTIDE SEQUENCE</scope>
    <source>
        <tissue evidence="2">Fresh leaf tissue</tissue>
    </source>
</reference>
<name>A0A8J5WUF9_ZIZPA</name>
<dbReference type="AlphaFoldDB" id="A0A8J5WUF9"/>
<organism evidence="2 3">
    <name type="scientific">Zizania palustris</name>
    <name type="common">Northern wild rice</name>
    <dbReference type="NCBI Taxonomy" id="103762"/>
    <lineage>
        <taxon>Eukaryota</taxon>
        <taxon>Viridiplantae</taxon>
        <taxon>Streptophyta</taxon>
        <taxon>Embryophyta</taxon>
        <taxon>Tracheophyta</taxon>
        <taxon>Spermatophyta</taxon>
        <taxon>Magnoliopsida</taxon>
        <taxon>Liliopsida</taxon>
        <taxon>Poales</taxon>
        <taxon>Poaceae</taxon>
        <taxon>BOP clade</taxon>
        <taxon>Oryzoideae</taxon>
        <taxon>Oryzeae</taxon>
        <taxon>Zizaniinae</taxon>
        <taxon>Zizania</taxon>
    </lineage>
</organism>
<dbReference type="Proteomes" id="UP000729402">
    <property type="component" value="Unassembled WGS sequence"/>
</dbReference>
<dbReference type="OrthoDB" id="7763451at2759"/>
<dbReference type="EMBL" id="JAAALK010000376">
    <property type="protein sequence ID" value="KAG8044772.1"/>
    <property type="molecule type" value="Genomic_DNA"/>
</dbReference>
<sequence length="79" mass="8470">MAVWGAWQGCGYVGAARTQGGRAGSRGRGAAACKATGCREGRRVVMTVQVRNISDLAGEHEVREFFSFSGEIEHVDLKL</sequence>
<evidence type="ECO:0000313" key="2">
    <source>
        <dbReference type="EMBL" id="KAG8098150.1"/>
    </source>
</evidence>
<protein>
    <recommendedName>
        <fullName evidence="4">RRM domain-containing protein</fullName>
    </recommendedName>
</protein>
<reference evidence="2" key="1">
    <citation type="journal article" date="2021" name="bioRxiv">
        <title>Whole Genome Assembly and Annotation of Northern Wild Rice, Zizania palustris L., Supports a Whole Genome Duplication in the Zizania Genus.</title>
        <authorList>
            <person name="Haas M."/>
            <person name="Kono T."/>
            <person name="Macchietto M."/>
            <person name="Millas R."/>
            <person name="McGilp L."/>
            <person name="Shao M."/>
            <person name="Duquette J."/>
            <person name="Hirsch C.N."/>
            <person name="Kimball J."/>
        </authorList>
    </citation>
    <scope>NUCLEOTIDE SEQUENCE</scope>
    <source>
        <tissue evidence="2">Fresh leaf tissue</tissue>
    </source>
</reference>
<evidence type="ECO:0008006" key="4">
    <source>
        <dbReference type="Google" id="ProtNLM"/>
    </source>
</evidence>
<accession>A0A8J5WUF9</accession>
<dbReference type="EMBL" id="JAAALK010000079">
    <property type="protein sequence ID" value="KAG8098150.1"/>
    <property type="molecule type" value="Genomic_DNA"/>
</dbReference>
<comment type="caution">
    <text evidence="2">The sequence shown here is derived from an EMBL/GenBank/DDBJ whole genome shotgun (WGS) entry which is preliminary data.</text>
</comment>
<evidence type="ECO:0000313" key="3">
    <source>
        <dbReference type="Proteomes" id="UP000729402"/>
    </source>
</evidence>
<evidence type="ECO:0000313" key="1">
    <source>
        <dbReference type="EMBL" id="KAG8044772.1"/>
    </source>
</evidence>
<keyword evidence="3" id="KW-1185">Reference proteome</keyword>
<proteinExistence type="predicted"/>